<sequence>MIISPKKNLIDSCHMNLIFTCLISITLISAFISFTQYSQAADTDSKQSPAIQNLRPKMENSAFVMSVREFSTTANTTDYLDLAISLDIINKFNNSFLEIEDPDSQLWIVTDHTRKWNCTNFYDKPLIVNSRETRNLILKFRVSKPFMSLSLLYLDKNYGNLLFPLIQVGDKSVGADIRGLSEKISMSGFEITVMSFWGTRVEDISGTTVKVRIRNTLKDLRELHMDDFFKAISTDGNVYPAQLTGDLQKTNDNPEKSDDQAQSKNQILYKFLPEIPEILNLHFMNLNPNDLQALMLKGEIGSQMIILGKKPPESIESIQTVTGVSGEARAIITQISGATREILIPDRIPENKGEMK</sequence>
<accession>A0A2N1PR92</accession>
<protein>
    <submittedName>
        <fullName evidence="1">Uncharacterized protein</fullName>
    </submittedName>
</protein>
<evidence type="ECO:0000313" key="1">
    <source>
        <dbReference type="EMBL" id="PKK90863.1"/>
    </source>
</evidence>
<dbReference type="AlphaFoldDB" id="A0A2N1PR92"/>
<dbReference type="Proteomes" id="UP000233256">
    <property type="component" value="Unassembled WGS sequence"/>
</dbReference>
<comment type="caution">
    <text evidence="1">The sequence shown here is derived from an EMBL/GenBank/DDBJ whole genome shotgun (WGS) entry which is preliminary data.</text>
</comment>
<organism evidence="1 2">
    <name type="scientific">Candidatus Wallbacteria bacterium HGW-Wallbacteria-1</name>
    <dbReference type="NCBI Taxonomy" id="2013854"/>
    <lineage>
        <taxon>Bacteria</taxon>
        <taxon>Candidatus Walliibacteriota</taxon>
    </lineage>
</organism>
<name>A0A2N1PR92_9BACT</name>
<dbReference type="EMBL" id="PGXC01000004">
    <property type="protein sequence ID" value="PKK90863.1"/>
    <property type="molecule type" value="Genomic_DNA"/>
</dbReference>
<reference evidence="1 2" key="1">
    <citation type="journal article" date="2017" name="ISME J.">
        <title>Potential for microbial H2 and metal transformations associated with novel bacteria and archaea in deep terrestrial subsurface sediments.</title>
        <authorList>
            <person name="Hernsdorf A.W."/>
            <person name="Amano Y."/>
            <person name="Miyakawa K."/>
            <person name="Ise K."/>
            <person name="Suzuki Y."/>
            <person name="Anantharaman K."/>
            <person name="Probst A."/>
            <person name="Burstein D."/>
            <person name="Thomas B.C."/>
            <person name="Banfield J.F."/>
        </authorList>
    </citation>
    <scope>NUCLEOTIDE SEQUENCE [LARGE SCALE GENOMIC DNA]</scope>
    <source>
        <strain evidence="1">HGW-Wallbacteria-1</strain>
    </source>
</reference>
<evidence type="ECO:0000313" key="2">
    <source>
        <dbReference type="Proteomes" id="UP000233256"/>
    </source>
</evidence>
<gene>
    <name evidence="1" type="ORF">CVV64_08260</name>
</gene>
<proteinExistence type="predicted"/>